<dbReference type="GO" id="GO:0000049">
    <property type="term" value="F:tRNA binding"/>
    <property type="evidence" value="ECO:0007669"/>
    <property type="project" value="UniProtKB-UniRule"/>
</dbReference>
<dbReference type="PANTHER" id="PTHR43453">
    <property type="entry name" value="RRNA METHYLASE-LIKE"/>
    <property type="match status" value="1"/>
</dbReference>
<feature type="domain" description="tRNA/rRNA methyltransferase SpoU type" evidence="8">
    <location>
        <begin position="38"/>
        <end position="173"/>
    </location>
</feature>
<dbReference type="InterPro" id="IPR029026">
    <property type="entry name" value="tRNA_m1G_MTases_N"/>
</dbReference>
<organism evidence="9 10">
    <name type="scientific">Phaeocystidibacter marisrubri</name>
    <dbReference type="NCBI Taxonomy" id="1577780"/>
    <lineage>
        <taxon>Bacteria</taxon>
        <taxon>Pseudomonadati</taxon>
        <taxon>Bacteroidota</taxon>
        <taxon>Flavobacteriia</taxon>
        <taxon>Flavobacteriales</taxon>
        <taxon>Phaeocystidibacteraceae</taxon>
        <taxon>Phaeocystidibacter</taxon>
    </lineage>
</organism>
<evidence type="ECO:0000256" key="7">
    <source>
        <dbReference type="HAMAP-Rule" id="MF_02060"/>
    </source>
</evidence>
<dbReference type="EMBL" id="WBVQ01000001">
    <property type="protein sequence ID" value="KAB2818070.1"/>
    <property type="molecule type" value="Genomic_DNA"/>
</dbReference>
<evidence type="ECO:0000256" key="4">
    <source>
        <dbReference type="ARBA" id="ARBA00022691"/>
    </source>
</evidence>
<dbReference type="GO" id="GO:0002938">
    <property type="term" value="P:tRNA guanine ribose methylation"/>
    <property type="evidence" value="ECO:0007669"/>
    <property type="project" value="UniProtKB-UniRule"/>
</dbReference>
<dbReference type="Gene3D" id="3.40.1280.10">
    <property type="match status" value="1"/>
</dbReference>
<dbReference type="InterPro" id="IPR001537">
    <property type="entry name" value="SpoU_MeTrfase"/>
</dbReference>
<keyword evidence="1 7" id="KW-0820">tRNA-binding</keyword>
<dbReference type="PANTHER" id="PTHR43453:SF1">
    <property type="entry name" value="TRNA_RRNA METHYLTRANSFERASE SPOU TYPE DOMAIN-CONTAINING PROTEIN"/>
    <property type="match status" value="1"/>
</dbReference>
<comment type="caution">
    <text evidence="9">The sequence shown here is derived from an EMBL/GenBank/DDBJ whole genome shotgun (WGS) entry which is preliminary data.</text>
</comment>
<dbReference type="InterPro" id="IPR033671">
    <property type="entry name" value="TrmH"/>
</dbReference>
<name>A0A6L3ZLN9_9FLAO</name>
<evidence type="ECO:0000256" key="3">
    <source>
        <dbReference type="ARBA" id="ARBA00022679"/>
    </source>
</evidence>
<keyword evidence="6 7" id="KW-0694">RNA-binding</keyword>
<dbReference type="AlphaFoldDB" id="A0A6L3ZLN9"/>
<evidence type="ECO:0000259" key="8">
    <source>
        <dbReference type="Pfam" id="PF00588"/>
    </source>
</evidence>
<protein>
    <recommendedName>
        <fullName evidence="7">tRNA (guanosine(18)-2'-O)-methyltransferase</fullName>
        <ecNumber evidence="7">2.1.1.34</ecNumber>
    </recommendedName>
    <alternativeName>
        <fullName evidence="7">tRNA [Gm18] methyltransferase</fullName>
    </alternativeName>
</protein>
<feature type="binding site" evidence="7">
    <location>
        <position position="154"/>
    </location>
    <ligand>
        <name>S-adenosyl-L-methionine</name>
        <dbReference type="ChEBI" id="CHEBI:59789"/>
    </ligand>
</feature>
<dbReference type="OrthoDB" id="9785673at2"/>
<dbReference type="EC" id="2.1.1.34" evidence="7"/>
<dbReference type="InterPro" id="IPR029028">
    <property type="entry name" value="Alpha/beta_knot_MTases"/>
</dbReference>
<reference evidence="9 10" key="1">
    <citation type="submission" date="2019-10" db="EMBL/GenBank/DDBJ databases">
        <title>Genome sequence of Phaeocystidibacter marisrubri JCM30614 (type strain).</title>
        <authorList>
            <person name="Bowman J.P."/>
        </authorList>
    </citation>
    <scope>NUCLEOTIDE SEQUENCE [LARGE SCALE GENOMIC DNA]</scope>
    <source>
        <strain evidence="9 10">JCM 30614</strain>
    </source>
</reference>
<proteinExistence type="inferred from homology"/>
<gene>
    <name evidence="7" type="primary">trmH</name>
    <name evidence="9" type="ORF">F8C82_06625</name>
</gene>
<dbReference type="SUPFAM" id="SSF75217">
    <property type="entry name" value="alpha/beta knot"/>
    <property type="match status" value="1"/>
</dbReference>
<evidence type="ECO:0000256" key="6">
    <source>
        <dbReference type="ARBA" id="ARBA00022884"/>
    </source>
</evidence>
<dbReference type="GO" id="GO:0141100">
    <property type="term" value="F:tRNA (guanine(18)-2'-O)-methyltransferase activity"/>
    <property type="evidence" value="ECO:0007669"/>
    <property type="project" value="UniProtKB-UniRule"/>
</dbReference>
<keyword evidence="5 7" id="KW-0819">tRNA processing</keyword>
<comment type="caution">
    <text evidence="7">Lacks conserved residue(s) required for the propagation of feature annotation.</text>
</comment>
<comment type="function">
    <text evidence="7">Catalyzes the 2'-O methylation of guanosine at position 18 in tRNA.</text>
</comment>
<sequence length="232" mass="26616">MIENLKKHFVYMSRFLTDARMERFDEVLNRRTCRAIPILEDTVKEQNASAAIRTLDALGFHEVHLVENDRNVSLNTSISKGSDKWLDLRKSNDMRSTLRGLKQRGYKIVATHLHKDGVDLKDLDTATPLAIVFGNEWDGISDVVEEEADAFVQIPMYGFVESYNLTVSIGIVFSHLRWKMEENNRVTPLTEEQIYTSKLQWAIRSSRSGKKVYAKWLEETGQSDLSGMLKTS</sequence>
<evidence type="ECO:0000256" key="5">
    <source>
        <dbReference type="ARBA" id="ARBA00022694"/>
    </source>
</evidence>
<keyword evidence="3 7" id="KW-0808">Transferase</keyword>
<dbReference type="Pfam" id="PF00588">
    <property type="entry name" value="SpoU_methylase"/>
    <property type="match status" value="1"/>
</dbReference>
<evidence type="ECO:0000313" key="9">
    <source>
        <dbReference type="EMBL" id="KAB2818070.1"/>
    </source>
</evidence>
<evidence type="ECO:0000256" key="2">
    <source>
        <dbReference type="ARBA" id="ARBA00022603"/>
    </source>
</evidence>
<keyword evidence="2 7" id="KW-0489">Methyltransferase</keyword>
<dbReference type="Proteomes" id="UP000484164">
    <property type="component" value="Unassembled WGS sequence"/>
</dbReference>
<feature type="binding site" evidence="7">
    <location>
        <position position="111"/>
    </location>
    <ligand>
        <name>S-adenosyl-L-methionine</name>
        <dbReference type="ChEBI" id="CHEBI:59789"/>
    </ligand>
</feature>
<evidence type="ECO:0000313" key="10">
    <source>
        <dbReference type="Proteomes" id="UP000484164"/>
    </source>
</evidence>
<comment type="catalytic activity">
    <reaction evidence="7">
        <text>guanosine(18) in tRNA + S-adenosyl-L-methionine = 2'-O-methylguanosine(18) in tRNA + S-adenosyl-L-homocysteine + H(+)</text>
        <dbReference type="Rhea" id="RHEA:20077"/>
        <dbReference type="Rhea" id="RHEA-COMP:10190"/>
        <dbReference type="Rhea" id="RHEA-COMP:10192"/>
        <dbReference type="ChEBI" id="CHEBI:15378"/>
        <dbReference type="ChEBI" id="CHEBI:57856"/>
        <dbReference type="ChEBI" id="CHEBI:59789"/>
        <dbReference type="ChEBI" id="CHEBI:74269"/>
        <dbReference type="ChEBI" id="CHEBI:74445"/>
        <dbReference type="EC" id="2.1.1.34"/>
    </reaction>
</comment>
<dbReference type="HAMAP" id="MF_02060">
    <property type="entry name" value="tRNA_methyltr_TrmH"/>
    <property type="match status" value="1"/>
</dbReference>
<evidence type="ECO:0000256" key="1">
    <source>
        <dbReference type="ARBA" id="ARBA00022555"/>
    </source>
</evidence>
<comment type="similarity">
    <text evidence="7">Belongs to the class IV-like SAM-binding methyltransferase superfamily. RNA methyltransferase TrmH family.</text>
</comment>
<keyword evidence="4 7" id="KW-0949">S-adenosyl-L-methionine</keyword>
<accession>A0A6L3ZLN9</accession>
<dbReference type="CDD" id="cd18092">
    <property type="entry name" value="SpoU-like_TrmH"/>
    <property type="match status" value="1"/>
</dbReference>
<keyword evidence="10" id="KW-1185">Reference proteome</keyword>